<reference evidence="1" key="1">
    <citation type="submission" date="2024-03" db="EMBL/GenBank/DDBJ databases">
        <authorList>
            <consortium name="ELIXIR-Norway"/>
            <consortium name="Elixir Norway"/>
        </authorList>
    </citation>
    <scope>NUCLEOTIDE SEQUENCE</scope>
</reference>
<proteinExistence type="predicted"/>
<name>A0ABP1C0C6_9BRYO</name>
<evidence type="ECO:0000313" key="2">
    <source>
        <dbReference type="Proteomes" id="UP001497522"/>
    </source>
</evidence>
<organism evidence="1 2">
    <name type="scientific">Sphagnum jensenii</name>
    <dbReference type="NCBI Taxonomy" id="128206"/>
    <lineage>
        <taxon>Eukaryota</taxon>
        <taxon>Viridiplantae</taxon>
        <taxon>Streptophyta</taxon>
        <taxon>Embryophyta</taxon>
        <taxon>Bryophyta</taxon>
        <taxon>Sphagnophytina</taxon>
        <taxon>Sphagnopsida</taxon>
        <taxon>Sphagnales</taxon>
        <taxon>Sphagnaceae</taxon>
        <taxon>Sphagnum</taxon>
    </lineage>
</organism>
<keyword evidence="2" id="KW-1185">Reference proteome</keyword>
<gene>
    <name evidence="1" type="ORF">CSSPJE1EN2_LOCUS23518</name>
</gene>
<accession>A0ABP1C0C6</accession>
<protein>
    <submittedName>
        <fullName evidence="1">Uncharacterized protein</fullName>
    </submittedName>
</protein>
<dbReference type="Proteomes" id="UP001497522">
    <property type="component" value="Chromosome 8"/>
</dbReference>
<dbReference type="EMBL" id="OZ023709">
    <property type="protein sequence ID" value="CAK9882162.1"/>
    <property type="molecule type" value="Genomic_DNA"/>
</dbReference>
<sequence>MVRSRDNAPVDDEPFVNVLGNWHPDLGDALENFISHIRSRRDADKDDEDLVPIHAVLLEICRPPACSVVQHGPQIGCPIIRFLIVNSLKSDLSSTNLAFEHVRHVIGPVAILKYWWRCTILMQLVRPHVAAQSPPHPVVRS</sequence>
<evidence type="ECO:0000313" key="1">
    <source>
        <dbReference type="EMBL" id="CAK9882162.1"/>
    </source>
</evidence>